<organism evidence="21 22">
    <name type="scientific">Cichlidogyrus casuarinus</name>
    <dbReference type="NCBI Taxonomy" id="1844966"/>
    <lineage>
        <taxon>Eukaryota</taxon>
        <taxon>Metazoa</taxon>
        <taxon>Spiralia</taxon>
        <taxon>Lophotrochozoa</taxon>
        <taxon>Platyhelminthes</taxon>
        <taxon>Monogenea</taxon>
        <taxon>Monopisthocotylea</taxon>
        <taxon>Dactylogyridea</taxon>
        <taxon>Ancyrocephalidae</taxon>
        <taxon>Cichlidogyrus</taxon>
    </lineage>
</organism>
<protein>
    <recommendedName>
        <fullName evidence="17">Dynamin-like GTPase OPA1, mitochondrial</fullName>
        <ecNumber evidence="3">3.6.5.5</ecNumber>
    </recommendedName>
</protein>
<evidence type="ECO:0000256" key="16">
    <source>
        <dbReference type="ARBA" id="ARBA00023157"/>
    </source>
</evidence>
<evidence type="ECO:0000256" key="7">
    <source>
        <dbReference type="ARBA" id="ARBA00022792"/>
    </source>
</evidence>
<evidence type="ECO:0000256" key="9">
    <source>
        <dbReference type="ARBA" id="ARBA00022946"/>
    </source>
</evidence>
<dbReference type="SMART" id="SM00053">
    <property type="entry name" value="DYNc"/>
    <property type="match status" value="1"/>
</dbReference>
<dbReference type="Proteomes" id="UP001626550">
    <property type="component" value="Unassembled WGS sequence"/>
</dbReference>
<dbReference type="GO" id="GO:0006915">
    <property type="term" value="P:apoptotic process"/>
    <property type="evidence" value="ECO:0007669"/>
    <property type="project" value="UniProtKB-KW"/>
</dbReference>
<dbReference type="PANTHER" id="PTHR11566:SF67">
    <property type="entry name" value="DYNAMIN-LIKE 120 KDA PROTEIN, MITOCHONDRIAL"/>
    <property type="match status" value="1"/>
</dbReference>
<dbReference type="InterPro" id="IPR027417">
    <property type="entry name" value="P-loop_NTPase"/>
</dbReference>
<dbReference type="AlphaFoldDB" id="A0ABD2Q4J2"/>
<keyword evidence="6" id="KW-0547">Nucleotide-binding</keyword>
<dbReference type="Pfam" id="PF00350">
    <property type="entry name" value="Dynamin_N"/>
    <property type="match status" value="1"/>
</dbReference>
<dbReference type="EMBL" id="JBJKFK010001030">
    <property type="protein sequence ID" value="KAL3314328.1"/>
    <property type="molecule type" value="Genomic_DNA"/>
</dbReference>
<evidence type="ECO:0000256" key="3">
    <source>
        <dbReference type="ARBA" id="ARBA00011980"/>
    </source>
</evidence>
<evidence type="ECO:0000256" key="19">
    <source>
        <dbReference type="SAM" id="MobiDB-lite"/>
    </source>
</evidence>
<evidence type="ECO:0000259" key="20">
    <source>
        <dbReference type="PROSITE" id="PS51718"/>
    </source>
</evidence>
<evidence type="ECO:0000256" key="6">
    <source>
        <dbReference type="ARBA" id="ARBA00022741"/>
    </source>
</evidence>
<dbReference type="EC" id="3.6.5.5" evidence="3"/>
<evidence type="ECO:0000256" key="8">
    <source>
        <dbReference type="ARBA" id="ARBA00022801"/>
    </source>
</evidence>
<evidence type="ECO:0000256" key="11">
    <source>
        <dbReference type="ARBA" id="ARBA00023054"/>
    </source>
</evidence>
<keyword evidence="16" id="KW-1015">Disulfide bond</keyword>
<keyword evidence="10" id="KW-1133">Transmembrane helix</keyword>
<keyword evidence="12" id="KW-0446">Lipid-binding</keyword>
<keyword evidence="13" id="KW-0496">Mitochondrion</keyword>
<dbReference type="Pfam" id="PF19434">
    <property type="entry name" value="OPA1_C"/>
    <property type="match status" value="1"/>
</dbReference>
<keyword evidence="4" id="KW-0812">Transmembrane</keyword>
<name>A0ABD2Q4J2_9PLAT</name>
<comment type="caution">
    <text evidence="21">The sequence shown here is derived from an EMBL/GenBank/DDBJ whole genome shotgun (WGS) entry which is preliminary data.</text>
</comment>
<evidence type="ECO:0000256" key="14">
    <source>
        <dbReference type="ARBA" id="ARBA00023134"/>
    </source>
</evidence>
<feature type="domain" description="Dynamin-type G" evidence="20">
    <location>
        <begin position="92"/>
        <end position="368"/>
    </location>
</feature>
<evidence type="ECO:0000313" key="22">
    <source>
        <dbReference type="Proteomes" id="UP001626550"/>
    </source>
</evidence>
<dbReference type="GO" id="GO:0008289">
    <property type="term" value="F:lipid binding"/>
    <property type="evidence" value="ECO:0007669"/>
    <property type="project" value="UniProtKB-KW"/>
</dbReference>
<keyword evidence="7" id="KW-0999">Mitochondrion inner membrane</keyword>
<evidence type="ECO:0000256" key="12">
    <source>
        <dbReference type="ARBA" id="ARBA00023121"/>
    </source>
</evidence>
<reference evidence="21 22" key="1">
    <citation type="submission" date="2024-11" db="EMBL/GenBank/DDBJ databases">
        <title>Adaptive evolution of stress response genes in parasites aligns with host niche diversity.</title>
        <authorList>
            <person name="Hahn C."/>
            <person name="Resl P."/>
        </authorList>
    </citation>
    <scope>NUCLEOTIDE SEQUENCE [LARGE SCALE GENOMIC DNA]</scope>
    <source>
        <strain evidence="21">EGGRZ-B1_66</strain>
        <tissue evidence="21">Body</tissue>
    </source>
</reference>
<evidence type="ECO:0000256" key="13">
    <source>
        <dbReference type="ARBA" id="ARBA00023128"/>
    </source>
</evidence>
<evidence type="ECO:0000256" key="1">
    <source>
        <dbReference type="ARBA" id="ARBA00004434"/>
    </source>
</evidence>
<proteinExistence type="predicted"/>
<keyword evidence="5" id="KW-0053">Apoptosis</keyword>
<keyword evidence="11" id="KW-0175">Coiled coil</keyword>
<dbReference type="PROSITE" id="PS51718">
    <property type="entry name" value="G_DYNAMIN_2"/>
    <property type="match status" value="1"/>
</dbReference>
<gene>
    <name evidence="21" type="ORF">Ciccas_007055</name>
</gene>
<evidence type="ECO:0000256" key="5">
    <source>
        <dbReference type="ARBA" id="ARBA00022703"/>
    </source>
</evidence>
<evidence type="ECO:0000256" key="15">
    <source>
        <dbReference type="ARBA" id="ARBA00023136"/>
    </source>
</evidence>
<dbReference type="InterPro" id="IPR001401">
    <property type="entry name" value="Dynamin_GTPase"/>
</dbReference>
<evidence type="ECO:0000313" key="21">
    <source>
        <dbReference type="EMBL" id="KAL3314328.1"/>
    </source>
</evidence>
<evidence type="ECO:0000256" key="2">
    <source>
        <dbReference type="ARBA" id="ARBA00004569"/>
    </source>
</evidence>
<feature type="compositionally biased region" description="Low complexity" evidence="19">
    <location>
        <begin position="1"/>
        <end position="14"/>
    </location>
</feature>
<dbReference type="SUPFAM" id="SSF52540">
    <property type="entry name" value="P-loop containing nucleoside triphosphate hydrolases"/>
    <property type="match status" value="1"/>
</dbReference>
<dbReference type="GO" id="GO:0005758">
    <property type="term" value="C:mitochondrial intermembrane space"/>
    <property type="evidence" value="ECO:0007669"/>
    <property type="project" value="UniProtKB-SubCell"/>
</dbReference>
<keyword evidence="22" id="KW-1185">Reference proteome</keyword>
<keyword evidence="15" id="KW-0472">Membrane</keyword>
<dbReference type="GO" id="GO:0005525">
    <property type="term" value="F:GTP binding"/>
    <property type="evidence" value="ECO:0007669"/>
    <property type="project" value="UniProtKB-KW"/>
</dbReference>
<sequence length="888" mass="102254">MKTSSSENKSNASAEEVKRSSQLKDLHDQIAKAKADYLKAVEDLKKENQELRTELLLRREKHTRSRINLSLIDMYSELLDALSQLDDDYSVMDQLPRIVVIGDQSAGKTSVLEMIAQARIFPRGSGQMMTRSPVQVTLSEGAYHVASFKDSTREYDLTKESELAALRAEIERRMTALVSDGRTVSSEVISLNVKGPGLQRIVLVDLPGIISTVTAGMDPNAKNTIRKLATTHMKNPNAIILCIQDGSIDAERSNVTDLVSSIDPQGKRTIFVLTKVDLAEANLYNPNRIKQILEGRLFPMKALGYFAVVTGKGSKEETIKDIQKYEEEFFANSRLFKEGTLRLKQMTTANLSKAVSERFWKTVKDSVEQQADNYRGSLPPLAQVFTVFSSINNKILTYLFTGFLRPIHVKVLRQLLNLKDPQKFKLPWCYQTALRYNLEMEWKNTYGGLREVDREGLFERGKILLLDELSMLGAVTTKTWEDDLMDRLWSRVDDYVFEQIYNPAAENSDYGSYMTKVDIFLKDWVESKLPETAIATGCETLYYHFNEVSKQAQSPTNDEIFNDLRQHVCKQTRRQHTWNPKAHDQLLMLQRTALEDRVIHNKIQWNDTINFMNRIFDRRLQTLDEEIEKLKGPNWLRRWTRWVSRSEAQKLNLAVIQELELVIDKMAWISLELPKQDLTAVVRNLKNKHNIEVDESNNLEHLIEDLYRCLARRSLLVKAKESAKDWRTGFYYYQQGFVPGSPKQKKNGSGEAFDLNDCRDIVFFSRIRNMILSTMQALRQQITNEELGRMELLMKHVLEEIEKNPSEMRQLISGKRVQLAEDLSESSQFRHGSPSILVEGERRAETAGFSSPPTETRILGLPCRKKTLQLCFSCPKYTPDNRMIFYNF</sequence>
<dbReference type="PANTHER" id="PTHR11566">
    <property type="entry name" value="DYNAMIN"/>
    <property type="match status" value="1"/>
</dbReference>
<dbReference type="GO" id="GO:0005743">
    <property type="term" value="C:mitochondrial inner membrane"/>
    <property type="evidence" value="ECO:0007669"/>
    <property type="project" value="UniProtKB-SubCell"/>
</dbReference>
<keyword evidence="14" id="KW-0342">GTP-binding</keyword>
<keyword evidence="9" id="KW-0809">Transit peptide</keyword>
<evidence type="ECO:0000256" key="4">
    <source>
        <dbReference type="ARBA" id="ARBA00022692"/>
    </source>
</evidence>
<dbReference type="PRINTS" id="PR00195">
    <property type="entry name" value="DYNAMIN"/>
</dbReference>
<feature type="compositionally biased region" description="Basic and acidic residues" evidence="19">
    <location>
        <begin position="15"/>
        <end position="25"/>
    </location>
</feature>
<dbReference type="Gene3D" id="3.40.50.300">
    <property type="entry name" value="P-loop containing nucleotide triphosphate hydrolases"/>
    <property type="match status" value="1"/>
</dbReference>
<dbReference type="InterPro" id="IPR045817">
    <property type="entry name" value="OPA1_C"/>
</dbReference>
<accession>A0ABD2Q4J2</accession>
<keyword evidence="8" id="KW-0378">Hydrolase</keyword>
<dbReference type="GO" id="GO:0016787">
    <property type="term" value="F:hydrolase activity"/>
    <property type="evidence" value="ECO:0007669"/>
    <property type="project" value="UniProtKB-KW"/>
</dbReference>
<comment type="subcellular location">
    <subcellularLocation>
        <location evidence="1">Mitochondrion inner membrane</location>
        <topology evidence="1">Single-pass membrane protein</topology>
    </subcellularLocation>
    <subcellularLocation>
        <location evidence="2">Mitochondrion intermembrane space</location>
    </subcellularLocation>
</comment>
<dbReference type="InterPro" id="IPR045063">
    <property type="entry name" value="Dynamin_N"/>
</dbReference>
<comment type="catalytic activity">
    <reaction evidence="18">
        <text>GTP + H2O = GDP + phosphate + H(+)</text>
        <dbReference type="Rhea" id="RHEA:19669"/>
        <dbReference type="ChEBI" id="CHEBI:15377"/>
        <dbReference type="ChEBI" id="CHEBI:15378"/>
        <dbReference type="ChEBI" id="CHEBI:37565"/>
        <dbReference type="ChEBI" id="CHEBI:43474"/>
        <dbReference type="ChEBI" id="CHEBI:58189"/>
        <dbReference type="EC" id="3.6.5.5"/>
    </reaction>
</comment>
<dbReference type="CDD" id="cd08771">
    <property type="entry name" value="DLP_1"/>
    <property type="match status" value="1"/>
</dbReference>
<evidence type="ECO:0000256" key="17">
    <source>
        <dbReference type="ARBA" id="ARBA00044791"/>
    </source>
</evidence>
<evidence type="ECO:0000256" key="10">
    <source>
        <dbReference type="ARBA" id="ARBA00022989"/>
    </source>
</evidence>
<feature type="region of interest" description="Disordered" evidence="19">
    <location>
        <begin position="1"/>
        <end position="25"/>
    </location>
</feature>
<dbReference type="InterPro" id="IPR022812">
    <property type="entry name" value="Dynamin"/>
</dbReference>
<dbReference type="InterPro" id="IPR030381">
    <property type="entry name" value="G_DYNAMIN_dom"/>
</dbReference>
<evidence type="ECO:0000256" key="18">
    <source>
        <dbReference type="ARBA" id="ARBA00048040"/>
    </source>
</evidence>